<dbReference type="Proteomes" id="UP000612362">
    <property type="component" value="Unassembled WGS sequence"/>
</dbReference>
<dbReference type="InterPro" id="IPR028349">
    <property type="entry name" value="PafC-like"/>
</dbReference>
<feature type="domain" description="WCX" evidence="3">
    <location>
        <begin position="236"/>
        <end position="312"/>
    </location>
</feature>
<sequence length="319" mass="37076">MNRTDRLLAIILELQGKDRQRAEDLAATFETSKRTIYRDIQALCESGVPVVSTPGQGYALMEGYFLPPLSFSVPEATMLLLGSDLMAQHFDEQYREAALAAARKISGALPKLLHEEVRYLRNNIVFVAPGPQNASDEHEKLLLLRRTILDRRCIRFTYHTRHGEQNGKGGVTSREVNPYRLVSLYNIWNLVAYCHLRQEIRHFRLDRIEAIEVLASTFQRPYELENPNPQERRPRPIVVRVLFAPEIARWLQETPNYFMTNCEETPDGLLITLHIRHEQDIMPWLLGWGRHARVLEPITLRQRVEKEARAMLQRYQGID</sequence>
<dbReference type="InterPro" id="IPR026881">
    <property type="entry name" value="WYL_dom"/>
</dbReference>
<reference evidence="4" key="1">
    <citation type="submission" date="2020-10" db="EMBL/GenBank/DDBJ databases">
        <title>Taxonomic study of unclassified bacteria belonging to the class Ktedonobacteria.</title>
        <authorList>
            <person name="Yabe S."/>
            <person name="Wang C.M."/>
            <person name="Zheng Y."/>
            <person name="Sakai Y."/>
            <person name="Cavaletti L."/>
            <person name="Monciardini P."/>
            <person name="Donadio S."/>
        </authorList>
    </citation>
    <scope>NUCLEOTIDE SEQUENCE</scope>
    <source>
        <strain evidence="4">SOSP1-1</strain>
    </source>
</reference>
<name>A0A8J3I014_9CHLR</name>
<proteinExistence type="predicted"/>
<dbReference type="Pfam" id="PF13280">
    <property type="entry name" value="WYL"/>
    <property type="match status" value="1"/>
</dbReference>
<dbReference type="PIRSF" id="PIRSF016838">
    <property type="entry name" value="PafC"/>
    <property type="match status" value="1"/>
</dbReference>
<dbReference type="PANTHER" id="PTHR34580">
    <property type="match status" value="1"/>
</dbReference>
<dbReference type="Pfam" id="PF08279">
    <property type="entry name" value="HTH_11"/>
    <property type="match status" value="1"/>
</dbReference>
<organism evidence="4 5">
    <name type="scientific">Ktedonospora formicarum</name>
    <dbReference type="NCBI Taxonomy" id="2778364"/>
    <lineage>
        <taxon>Bacteria</taxon>
        <taxon>Bacillati</taxon>
        <taxon>Chloroflexota</taxon>
        <taxon>Ktedonobacteria</taxon>
        <taxon>Ktedonobacterales</taxon>
        <taxon>Ktedonobacteraceae</taxon>
        <taxon>Ktedonospora</taxon>
    </lineage>
</organism>
<dbReference type="Pfam" id="PF25583">
    <property type="entry name" value="WCX"/>
    <property type="match status" value="1"/>
</dbReference>
<dbReference type="InterPro" id="IPR013196">
    <property type="entry name" value="HTH_11"/>
</dbReference>
<dbReference type="InterPro" id="IPR036390">
    <property type="entry name" value="WH_DNA-bd_sf"/>
</dbReference>
<evidence type="ECO:0000313" key="4">
    <source>
        <dbReference type="EMBL" id="GHO44138.1"/>
    </source>
</evidence>
<dbReference type="Gene3D" id="1.10.10.10">
    <property type="entry name" value="Winged helix-like DNA-binding domain superfamily/Winged helix DNA-binding domain"/>
    <property type="match status" value="1"/>
</dbReference>
<dbReference type="PANTHER" id="PTHR34580:SF1">
    <property type="entry name" value="PROTEIN PAFC"/>
    <property type="match status" value="1"/>
</dbReference>
<evidence type="ECO:0000259" key="3">
    <source>
        <dbReference type="Pfam" id="PF25583"/>
    </source>
</evidence>
<feature type="domain" description="WYL" evidence="2">
    <location>
        <begin position="140"/>
        <end position="213"/>
    </location>
</feature>
<dbReference type="InterPro" id="IPR036388">
    <property type="entry name" value="WH-like_DNA-bd_sf"/>
</dbReference>
<protein>
    <submittedName>
        <fullName evidence="4">Transcriptional regulator</fullName>
    </submittedName>
</protein>
<dbReference type="InterPro" id="IPR051534">
    <property type="entry name" value="CBASS_pafABC_assoc_protein"/>
</dbReference>
<keyword evidence="5" id="KW-1185">Reference proteome</keyword>
<accession>A0A8J3I014</accession>
<dbReference type="InterPro" id="IPR057727">
    <property type="entry name" value="WCX_dom"/>
</dbReference>
<dbReference type="RefSeq" id="WP_220193556.1">
    <property type="nucleotide sequence ID" value="NZ_BNJF01000001.1"/>
</dbReference>
<dbReference type="PROSITE" id="PS52050">
    <property type="entry name" value="WYL"/>
    <property type="match status" value="1"/>
</dbReference>
<comment type="caution">
    <text evidence="4">The sequence shown here is derived from an EMBL/GenBank/DDBJ whole genome shotgun (WGS) entry which is preliminary data.</text>
</comment>
<dbReference type="EMBL" id="BNJF01000001">
    <property type="protein sequence ID" value="GHO44138.1"/>
    <property type="molecule type" value="Genomic_DNA"/>
</dbReference>
<evidence type="ECO:0000259" key="2">
    <source>
        <dbReference type="Pfam" id="PF13280"/>
    </source>
</evidence>
<evidence type="ECO:0000313" key="5">
    <source>
        <dbReference type="Proteomes" id="UP000612362"/>
    </source>
</evidence>
<feature type="domain" description="Helix-turn-helix type 11" evidence="1">
    <location>
        <begin position="6"/>
        <end position="58"/>
    </location>
</feature>
<gene>
    <name evidence="4" type="ORF">KSX_23010</name>
</gene>
<dbReference type="SUPFAM" id="SSF46785">
    <property type="entry name" value="Winged helix' DNA-binding domain"/>
    <property type="match status" value="1"/>
</dbReference>
<evidence type="ECO:0000259" key="1">
    <source>
        <dbReference type="Pfam" id="PF08279"/>
    </source>
</evidence>
<dbReference type="AlphaFoldDB" id="A0A8J3I014"/>